<evidence type="ECO:0000313" key="1">
    <source>
        <dbReference type="EMBL" id="SVD12941.1"/>
    </source>
</evidence>
<organism evidence="1">
    <name type="scientific">marine metagenome</name>
    <dbReference type="NCBI Taxonomy" id="408172"/>
    <lineage>
        <taxon>unclassified sequences</taxon>
        <taxon>metagenomes</taxon>
        <taxon>ecological metagenomes</taxon>
    </lineage>
</organism>
<accession>A0A382SVH8</accession>
<reference evidence="1" key="1">
    <citation type="submission" date="2018-05" db="EMBL/GenBank/DDBJ databases">
        <authorList>
            <person name="Lanie J.A."/>
            <person name="Ng W.-L."/>
            <person name="Kazmierczak K.M."/>
            <person name="Andrzejewski T.M."/>
            <person name="Davidsen T.M."/>
            <person name="Wayne K.J."/>
            <person name="Tettelin H."/>
            <person name="Glass J.I."/>
            <person name="Rusch D."/>
            <person name="Podicherti R."/>
            <person name="Tsui H.-C.T."/>
            <person name="Winkler M.E."/>
        </authorList>
    </citation>
    <scope>NUCLEOTIDE SEQUENCE</scope>
</reference>
<name>A0A382SVH8_9ZZZZ</name>
<protein>
    <submittedName>
        <fullName evidence="1">Uncharacterized protein</fullName>
    </submittedName>
</protein>
<gene>
    <name evidence="1" type="ORF">METZ01_LOCUS365795</name>
</gene>
<feature type="non-terminal residue" evidence="1">
    <location>
        <position position="308"/>
    </location>
</feature>
<sequence>QAQASLGSYNDNDNYLGVASDATNTFDASYDVLEPPASPGSSVSLYFPHEEWDYLLGDNFSTDARPEVTLTDTMQVWDFEVSSTDAGEATLTFAFTDVPDVPVILENTATGARETLSNNSTYTFTVVADSAHPFRVSIGDTTSPSLTLGSSCSGPAILISDSTHSLDWTATDGFEVDSVLVSFSSDSGTTYTLQAALGTVSGYDWTVPDAVVMTGGKFKVKSQDYAGNSVEKVSDYVFAIAGDSLSSAVTAGWTLWGAPINPANDTMSVNLDDDFSDYWDTFDYVDNGYTYDGILLEGEGYWLGAAQS</sequence>
<proteinExistence type="predicted"/>
<dbReference type="EMBL" id="UINC01131317">
    <property type="protein sequence ID" value="SVD12941.1"/>
    <property type="molecule type" value="Genomic_DNA"/>
</dbReference>
<dbReference type="AlphaFoldDB" id="A0A382SVH8"/>
<feature type="non-terminal residue" evidence="1">
    <location>
        <position position="1"/>
    </location>
</feature>